<evidence type="ECO:0000259" key="1">
    <source>
        <dbReference type="Pfam" id="PF10592"/>
    </source>
</evidence>
<dbReference type="Proteomes" id="UP001303324">
    <property type="component" value="Chromosome"/>
</dbReference>
<sequence>MEQTMNNVQVIDFTVTNGILSEVIEEKDQKINYYKFTALCTDIQRTSKEANPRKQDISKKNKVASKIRETLLNPDISFHTRNKGITYFADRLEVEYNSNGSCTVKIYFTDPSSQGSVDGGHTEMVILDEAGNYPEWKKVNIEVMTGIKSPFTHVSIAESRNTGASVTAETLDELSGMHGILKDHLQGTPYEDRVSFKQNEDKEDGKDLTITLIKKLYETFNIRDYADKDPKGVYSSNQGVITKYRKEYDAHGTSTDNVYEKLKYVSNDIFKLTNYIHENFKDLYNRYGKGNYLANKCADYKEGSRKELVLFGQPEQYLDYKVPNGLLFLALSGFRQFLKENEEGYYEWKFDIFEEDKIKGLLEVVFQVLASGMRDNDNNPQSVGKNAMVWQVMRTQVFMKAYMNQWVK</sequence>
<dbReference type="RefSeq" id="WP_311075844.1">
    <property type="nucleotide sequence ID" value="NZ_CP134494.1"/>
</dbReference>
<protein>
    <submittedName>
        <fullName evidence="2">AIPR family protein</fullName>
    </submittedName>
</protein>
<feature type="domain" description="Abortive phage infection protein C-terminal" evidence="1">
    <location>
        <begin position="49"/>
        <end position="380"/>
    </location>
</feature>
<proteinExistence type="predicted"/>
<dbReference type="InterPro" id="IPR018891">
    <property type="entry name" value="AIPR_C"/>
</dbReference>
<keyword evidence="3" id="KW-1185">Reference proteome</keyword>
<evidence type="ECO:0000313" key="3">
    <source>
        <dbReference type="Proteomes" id="UP001303324"/>
    </source>
</evidence>
<evidence type="ECO:0000313" key="2">
    <source>
        <dbReference type="EMBL" id="WNF24845.1"/>
    </source>
</evidence>
<dbReference type="EMBL" id="CP134494">
    <property type="protein sequence ID" value="WNF24845.1"/>
    <property type="molecule type" value="Genomic_DNA"/>
</dbReference>
<gene>
    <name evidence="2" type="ORF">RH061_10305</name>
</gene>
<organism evidence="2 3">
    <name type="scientific">Mesobacillus jeotgali</name>
    <dbReference type="NCBI Taxonomy" id="129985"/>
    <lineage>
        <taxon>Bacteria</taxon>
        <taxon>Bacillati</taxon>
        <taxon>Bacillota</taxon>
        <taxon>Bacilli</taxon>
        <taxon>Bacillales</taxon>
        <taxon>Bacillaceae</taxon>
        <taxon>Mesobacillus</taxon>
    </lineage>
</organism>
<name>A0ABY9VLQ6_9BACI</name>
<reference evidence="2 3" key="1">
    <citation type="submission" date="2023-09" db="EMBL/GenBank/DDBJ databases">
        <title>Microbial mechanism of fulvic acid promoting antimony reduction mineralization in rice fields.</title>
        <authorList>
            <person name="Chen G."/>
            <person name="Lan J."/>
        </authorList>
    </citation>
    <scope>NUCLEOTIDE SEQUENCE [LARGE SCALE GENOMIC DNA]</scope>
    <source>
        <strain evidence="2 3">PS1</strain>
    </source>
</reference>
<dbReference type="Pfam" id="PF10592">
    <property type="entry name" value="AIPR"/>
    <property type="match status" value="1"/>
</dbReference>
<accession>A0ABY9VLQ6</accession>